<dbReference type="SUPFAM" id="SSF56300">
    <property type="entry name" value="Metallo-dependent phosphatases"/>
    <property type="match status" value="1"/>
</dbReference>
<reference evidence="3" key="2">
    <citation type="journal article" date="2007" name="Science">
        <title>Draft genome sequence of the sexually transmitted pathogen Trichomonas vaginalis.</title>
        <authorList>
            <person name="Carlton J.M."/>
            <person name="Hirt R.P."/>
            <person name="Silva J.C."/>
            <person name="Delcher A.L."/>
            <person name="Schatz M."/>
            <person name="Zhao Q."/>
            <person name="Wortman J.R."/>
            <person name="Bidwell S.L."/>
            <person name="Alsmark U.C.M."/>
            <person name="Besteiro S."/>
            <person name="Sicheritz-Ponten T."/>
            <person name="Noel C.J."/>
            <person name="Dacks J.B."/>
            <person name="Foster P.G."/>
            <person name="Simillion C."/>
            <person name="Van de Peer Y."/>
            <person name="Miranda-Saavedra D."/>
            <person name="Barton G.J."/>
            <person name="Westrop G.D."/>
            <person name="Mueller S."/>
            <person name="Dessi D."/>
            <person name="Fiori P.L."/>
            <person name="Ren Q."/>
            <person name="Paulsen I."/>
            <person name="Zhang H."/>
            <person name="Bastida-Corcuera F.D."/>
            <person name="Simoes-Barbosa A."/>
            <person name="Brown M.T."/>
            <person name="Hayes R.D."/>
            <person name="Mukherjee M."/>
            <person name="Okumura C.Y."/>
            <person name="Schneider R."/>
            <person name="Smith A.J."/>
            <person name="Vanacova S."/>
            <person name="Villalvazo M."/>
            <person name="Haas B.J."/>
            <person name="Pertea M."/>
            <person name="Feldblyum T.V."/>
            <person name="Utterback T.R."/>
            <person name="Shu C.L."/>
            <person name="Osoegawa K."/>
            <person name="de Jong P.J."/>
            <person name="Hrdy I."/>
            <person name="Horvathova L."/>
            <person name="Zubacova Z."/>
            <person name="Dolezal P."/>
            <person name="Malik S.B."/>
            <person name="Logsdon J.M. Jr."/>
            <person name="Henze K."/>
            <person name="Gupta A."/>
            <person name="Wang C.C."/>
            <person name="Dunne R.L."/>
            <person name="Upcroft J.A."/>
            <person name="Upcroft P."/>
            <person name="White O."/>
            <person name="Salzberg S.L."/>
            <person name="Tang P."/>
            <person name="Chiu C.-H."/>
            <person name="Lee Y.-S."/>
            <person name="Embley T.M."/>
            <person name="Coombs G.H."/>
            <person name="Mottram J.C."/>
            <person name="Tachezy J."/>
            <person name="Fraser-Liggett C.M."/>
            <person name="Johnson P.J."/>
        </authorList>
    </citation>
    <scope>NUCLEOTIDE SEQUENCE [LARGE SCALE GENOMIC DNA]</scope>
    <source>
        <strain evidence="3">G3</strain>
    </source>
</reference>
<evidence type="ECO:0000256" key="1">
    <source>
        <dbReference type="SAM" id="Phobius"/>
    </source>
</evidence>
<proteinExistence type="predicted"/>
<feature type="transmembrane region" description="Helical" evidence="1">
    <location>
        <begin position="416"/>
        <end position="441"/>
    </location>
</feature>
<dbReference type="VEuPathDB" id="TrichDB:TVAGG3_0660530"/>
<dbReference type="PANTHER" id="PTHR14795:SF0">
    <property type="entry name" value="TRANSMEMBRANE PROTEIN 62"/>
    <property type="match status" value="1"/>
</dbReference>
<gene>
    <name evidence="3" type="ORF">TVAG_427450</name>
</gene>
<dbReference type="RefSeq" id="XP_001312511.1">
    <property type="nucleotide sequence ID" value="XM_001312510.1"/>
</dbReference>
<dbReference type="OrthoDB" id="27234at2759"/>
<dbReference type="GO" id="GO:0016787">
    <property type="term" value="F:hydrolase activity"/>
    <property type="evidence" value="ECO:0007669"/>
    <property type="project" value="InterPro"/>
</dbReference>
<accession>A2F664</accession>
<dbReference type="InParanoid" id="A2F664"/>
<keyword evidence="1" id="KW-0812">Transmembrane</keyword>
<dbReference type="Pfam" id="PF00149">
    <property type="entry name" value="Metallophos"/>
    <property type="match status" value="1"/>
</dbReference>
<sequence>MGYSHVNGVRSFFSTYTWYTSILFLAIYLVLREPHHFTDPCPSATRPFNSSKNPTYFVHITDVHISHKQGRNNRNFMNALEFSKKSKTNTLINTGDLVDNWKFHGKVVKESSQNLRDQEIYQKLSKDTGPLISLYVDQSGNHDLFDVYSFGSKKMHFLKYSNYYLNLSNITYEKYLVSTVTAEDCIFVIINPQLFPPSRALTDLFVYPNRKNLDTIENAIINACKTNLSVVVLNHFPIDQWFSVKSSLGHSFKDMISIYDISIALDGHTHPSIFHPQHHGTSLEVIGSDTKQHNNLGIVTIDNGNINYAAFKCNNDPKAVVTYPISYDVASRQTVFNNQKIDIRVLAFTEEPVKIYADGHLMEFDRLVKPGVSVYHYENTFPFGMNTIEFTGYFDNRLTFYVGDILPSHYEFLGNLYNLFFSVHPIFILLMISFITITFPIPFELKYERIKRFAHDKLTWIFNGHSTVLQFILNCTIFGPLIVRWRFNRMPLYVRVTMFLVIFLPYVCPVVVQTIDGHLGILTIYGYYNGGHNTPTIWGPIFSLIHMWFEVAPITIFSSMLALSSYWTNWFILDFMFLFLGLTVCFGFTYFKLSEATKIVFWASNPLFVLCPIALLLMLVIWRRIGKRPDFSDIVVDHSTNEDLLTSEVCQINPLVN</sequence>
<dbReference type="KEGG" id="tva:4757394"/>
<dbReference type="AlphaFoldDB" id="A2F664"/>
<feature type="transmembrane region" description="Helical" evidence="1">
    <location>
        <begin position="537"/>
        <end position="563"/>
    </location>
</feature>
<dbReference type="InterPro" id="IPR004843">
    <property type="entry name" value="Calcineurin-like_PHP"/>
</dbReference>
<dbReference type="PANTHER" id="PTHR14795">
    <property type="entry name" value="HELICASE RELATED"/>
    <property type="match status" value="1"/>
</dbReference>
<dbReference type="Proteomes" id="UP000001542">
    <property type="component" value="Unassembled WGS sequence"/>
</dbReference>
<evidence type="ECO:0000313" key="3">
    <source>
        <dbReference type="EMBL" id="EAX99581.1"/>
    </source>
</evidence>
<organism evidence="3 4">
    <name type="scientific">Trichomonas vaginalis (strain ATCC PRA-98 / G3)</name>
    <dbReference type="NCBI Taxonomy" id="412133"/>
    <lineage>
        <taxon>Eukaryota</taxon>
        <taxon>Metamonada</taxon>
        <taxon>Parabasalia</taxon>
        <taxon>Trichomonadida</taxon>
        <taxon>Trichomonadidae</taxon>
        <taxon>Trichomonas</taxon>
    </lineage>
</organism>
<feature type="domain" description="Calcineurin-like phosphoesterase" evidence="2">
    <location>
        <begin position="57"/>
        <end position="271"/>
    </location>
</feature>
<reference evidence="3" key="1">
    <citation type="submission" date="2006-10" db="EMBL/GenBank/DDBJ databases">
        <authorList>
            <person name="Amadeo P."/>
            <person name="Zhao Q."/>
            <person name="Wortman J."/>
            <person name="Fraser-Liggett C."/>
            <person name="Carlton J."/>
        </authorList>
    </citation>
    <scope>NUCLEOTIDE SEQUENCE</scope>
    <source>
        <strain evidence="3">G3</strain>
    </source>
</reference>
<feature type="transmembrane region" description="Helical" evidence="1">
    <location>
        <begin position="12"/>
        <end position="31"/>
    </location>
</feature>
<dbReference type="OMA" id="SSHQRWA"/>
<dbReference type="VEuPathDB" id="TrichDB:TVAG_427450"/>
<evidence type="ECO:0000259" key="2">
    <source>
        <dbReference type="Pfam" id="PF00149"/>
    </source>
</evidence>
<dbReference type="Gene3D" id="3.60.21.10">
    <property type="match status" value="1"/>
</dbReference>
<feature type="transmembrane region" description="Helical" evidence="1">
    <location>
        <begin position="570"/>
        <end position="593"/>
    </location>
</feature>
<feature type="transmembrane region" description="Helical" evidence="1">
    <location>
        <begin position="599"/>
        <end position="622"/>
    </location>
</feature>
<dbReference type="InterPro" id="IPR029052">
    <property type="entry name" value="Metallo-depent_PP-like"/>
</dbReference>
<dbReference type="EMBL" id="DS113632">
    <property type="protein sequence ID" value="EAX99581.1"/>
    <property type="molecule type" value="Genomic_DNA"/>
</dbReference>
<keyword evidence="1" id="KW-1133">Transmembrane helix</keyword>
<keyword evidence="1" id="KW-0472">Membrane</keyword>
<dbReference type="STRING" id="5722.A2F664"/>
<keyword evidence="4" id="KW-1185">Reference proteome</keyword>
<name>A2F664_TRIV3</name>
<protein>
    <submittedName>
        <fullName evidence="3">Ser/Thr protein phosphatase, putative</fullName>
    </submittedName>
</protein>
<feature type="transmembrane region" description="Helical" evidence="1">
    <location>
        <begin position="492"/>
        <end position="512"/>
    </location>
</feature>
<evidence type="ECO:0000313" key="4">
    <source>
        <dbReference type="Proteomes" id="UP000001542"/>
    </source>
</evidence>